<dbReference type="AlphaFoldDB" id="A0A1M6CDQ2"/>
<evidence type="ECO:0000313" key="2">
    <source>
        <dbReference type="EMBL" id="SHI59116.1"/>
    </source>
</evidence>
<dbReference type="RefSeq" id="WP_084668424.1">
    <property type="nucleotide sequence ID" value="NZ_FQYX01000003.1"/>
</dbReference>
<dbReference type="InterPro" id="IPR038417">
    <property type="entry name" value="Alpga-gal_N_sf"/>
</dbReference>
<dbReference type="Gene3D" id="2.70.98.60">
    <property type="entry name" value="alpha-galactosidase from lactobacil brevis"/>
    <property type="match status" value="1"/>
</dbReference>
<evidence type="ECO:0000313" key="3">
    <source>
        <dbReference type="Proteomes" id="UP000184231"/>
    </source>
</evidence>
<dbReference type="STRING" id="558155.SAMN04487911_103168"/>
<keyword evidence="3" id="KW-1185">Reference proteome</keyword>
<name>A0A1M6CDQ2_9FLAO</name>
<dbReference type="Gene3D" id="2.60.120.1060">
    <property type="entry name" value="NPCBM/NEW2 domain"/>
    <property type="match status" value="2"/>
</dbReference>
<dbReference type="InterPro" id="IPR013222">
    <property type="entry name" value="Glyco_hyd_98_carb-bd"/>
</dbReference>
<proteinExistence type="predicted"/>
<dbReference type="EMBL" id="FQYX01000003">
    <property type="protein sequence ID" value="SHI59116.1"/>
    <property type="molecule type" value="Genomic_DNA"/>
</dbReference>
<dbReference type="Proteomes" id="UP000184231">
    <property type="component" value="Unassembled WGS sequence"/>
</dbReference>
<reference evidence="2 3" key="1">
    <citation type="submission" date="2016-11" db="EMBL/GenBank/DDBJ databases">
        <authorList>
            <person name="Jaros S."/>
            <person name="Januszkiewicz K."/>
            <person name="Wedrychowicz H."/>
        </authorList>
    </citation>
    <scope>NUCLEOTIDE SEQUENCE [LARGE SCALE GENOMIC DNA]</scope>
    <source>
        <strain evidence="2 3">CGMCC 1.8863</strain>
    </source>
</reference>
<accession>A0A1M6CDQ2</accession>
<dbReference type="OrthoDB" id="9804769at2"/>
<evidence type="ECO:0000259" key="1">
    <source>
        <dbReference type="SMART" id="SM00776"/>
    </source>
</evidence>
<dbReference type="InterPro" id="IPR038637">
    <property type="entry name" value="NPCBM_sf"/>
</dbReference>
<feature type="domain" description="Glycosyl hydrolase family 98 putative carbohydrate-binding module" evidence="1">
    <location>
        <begin position="38"/>
        <end position="214"/>
    </location>
</feature>
<gene>
    <name evidence="2" type="ORF">SAMN04487911_103168</name>
</gene>
<dbReference type="InterPro" id="IPR008979">
    <property type="entry name" value="Galactose-bd-like_sf"/>
</dbReference>
<organism evidence="2 3">
    <name type="scientific">Arenibacter nanhaiticus</name>
    <dbReference type="NCBI Taxonomy" id="558155"/>
    <lineage>
        <taxon>Bacteria</taxon>
        <taxon>Pseudomonadati</taxon>
        <taxon>Bacteroidota</taxon>
        <taxon>Flavobacteriia</taxon>
        <taxon>Flavobacteriales</taxon>
        <taxon>Flavobacteriaceae</taxon>
        <taxon>Arenibacter</taxon>
    </lineage>
</organism>
<protein>
    <submittedName>
        <fullName evidence="2">NPCBM/NEW2 domain-containing protein</fullName>
    </submittedName>
</protein>
<dbReference type="SUPFAM" id="SSF49785">
    <property type="entry name" value="Galactose-binding domain-like"/>
    <property type="match status" value="1"/>
</dbReference>
<sequence>MQFTSYLPLPTRVYKSNLLLLLIFLVCSLNYTVAQQSPSGVVSLSELEIEKAVQPWWPLQKNTAITGAPLTIAGTNFKKGIGTLSESSVYIFLDGKGDTFKAEVGLQDPSAFPVAVKYNALSDGSKLFYTQDETGKKFVGIANSEETMGSGSVQFVIKGDGKLLWRSKKIKGGQTPTPIALSLKGIKVLELTVNDGDDGISGDHAVWGNPEITYSSFKPILVDANYINTLKTVDNNFNNHLKPLIEQLPVGSAALRTGVNKDWLVEKVSLSSNIYKEDNGKEIMMSNGLVSRTFRLSPNCATVDFKNLTTGESLLRGVSPEAMLTIDGQEYAVGGLDGQKEYGYLKKEWLDDLWSPDGSFQLSTFTIGDIQKRIEWPNKRWSLESKQPQKGKSISFTYHHSRLKDIEVQVHYNIYDGIPLISKWFTITNKGSHTIVLNNFKSEILAMVEAESAVEKQRGWETPNIHVESDYAFHSMSMKNANKVVHWEKDPRYTSQASYLLATPCLLECKLPIGPNEAIAPAATFESFRIWELPYDSSDKQRKGLYTNAMYAKIAPWVTENPLFLHVTTTEDAKVKAAIDQCAETGYEMVILSFGSGLNMEDLSESNIAKFKALADYAHAKGIELGGYSLLSSRWISDEVDVINPETGKRGGVIHGSSPCLNSQWGIDYFEKLKVFFEKTGFDLLEHDGSYPGQLCASTAHVGHRGLEDSQWKSWKRISDFYKWCNEKGIFLNIPDWYYLSGSTKNSIGYREVNWSLPRERQLVLGRQNMFDGTYDRLPSMSWTFVPLTEYHGGGAAATIEPLDTHVKAYKAHMIQNYGMGLQACYRGPRLYDTERTKSMVIEVVDWYKKYRDILNSPIVHLKRANGREMDGIMHVNPELKEKGMAMFFNPTNEEITQTIQLPLYYTGLTEVARIQEKEGPVKTYTLERDYSVPITVKIPAHGYNWFKIH</sequence>
<dbReference type="Pfam" id="PF08305">
    <property type="entry name" value="NPCBM"/>
    <property type="match status" value="2"/>
</dbReference>
<dbReference type="SMART" id="SM00776">
    <property type="entry name" value="NPCBM"/>
    <property type="match status" value="1"/>
</dbReference>